<evidence type="ECO:0000313" key="2">
    <source>
        <dbReference type="EMBL" id="GAV08440.1"/>
    </source>
</evidence>
<gene>
    <name evidence="2" type="primary">RvY_18127</name>
    <name evidence="2" type="synonym">RvY_18127.1</name>
    <name evidence="2" type="ORF">RvY_18127-1</name>
</gene>
<dbReference type="Proteomes" id="UP000186922">
    <property type="component" value="Unassembled WGS sequence"/>
</dbReference>
<organism evidence="2 3">
    <name type="scientific">Ramazzottius varieornatus</name>
    <name type="common">Water bear</name>
    <name type="synonym">Tardigrade</name>
    <dbReference type="NCBI Taxonomy" id="947166"/>
    <lineage>
        <taxon>Eukaryota</taxon>
        <taxon>Metazoa</taxon>
        <taxon>Ecdysozoa</taxon>
        <taxon>Tardigrada</taxon>
        <taxon>Eutardigrada</taxon>
        <taxon>Parachela</taxon>
        <taxon>Hypsibioidea</taxon>
        <taxon>Ramazzottiidae</taxon>
        <taxon>Ramazzottius</taxon>
    </lineage>
</organism>
<dbReference type="EMBL" id="BDGG01000017">
    <property type="protein sequence ID" value="GAV08440.1"/>
    <property type="molecule type" value="Genomic_DNA"/>
</dbReference>
<protein>
    <submittedName>
        <fullName evidence="2">Uncharacterized protein</fullName>
    </submittedName>
</protein>
<reference evidence="2 3" key="1">
    <citation type="journal article" date="2016" name="Nat. Commun.">
        <title>Extremotolerant tardigrade genome and improved radiotolerance of human cultured cells by tardigrade-unique protein.</title>
        <authorList>
            <person name="Hashimoto T."/>
            <person name="Horikawa D.D."/>
            <person name="Saito Y."/>
            <person name="Kuwahara H."/>
            <person name="Kozuka-Hata H."/>
            <person name="Shin-I T."/>
            <person name="Minakuchi Y."/>
            <person name="Ohishi K."/>
            <person name="Motoyama A."/>
            <person name="Aizu T."/>
            <person name="Enomoto A."/>
            <person name="Kondo K."/>
            <person name="Tanaka S."/>
            <person name="Hara Y."/>
            <person name="Koshikawa S."/>
            <person name="Sagara H."/>
            <person name="Miura T."/>
            <person name="Yokobori S."/>
            <person name="Miyagawa K."/>
            <person name="Suzuki Y."/>
            <person name="Kubo T."/>
            <person name="Oyama M."/>
            <person name="Kohara Y."/>
            <person name="Fujiyama A."/>
            <person name="Arakawa K."/>
            <person name="Katayama T."/>
            <person name="Toyoda A."/>
            <person name="Kunieda T."/>
        </authorList>
    </citation>
    <scope>NUCLEOTIDE SEQUENCE [LARGE SCALE GENOMIC DNA]</scope>
    <source>
        <strain evidence="2 3">YOKOZUNA-1</strain>
    </source>
</reference>
<proteinExistence type="predicted"/>
<sequence>MWLLWRKRCGYGRVATPATLSEPTSYLLLLLSIVLLQLTAHLGTTAAYPMNSYQMYGNGYANTGGHQPAPVNTYADYRMNPASNHYPQYPSPYSVHRDVGWIGGGQPLAALTWPSSSHMSPYSMQPMSLGSYLSYQWLID</sequence>
<keyword evidence="1" id="KW-1133">Transmembrane helix</keyword>
<comment type="caution">
    <text evidence="2">The sequence shown here is derived from an EMBL/GenBank/DDBJ whole genome shotgun (WGS) entry which is preliminary data.</text>
</comment>
<feature type="transmembrane region" description="Helical" evidence="1">
    <location>
        <begin position="26"/>
        <end position="48"/>
    </location>
</feature>
<name>A0A1D1W4M0_RAMVA</name>
<keyword evidence="3" id="KW-1185">Reference proteome</keyword>
<accession>A0A1D1W4M0</accession>
<keyword evidence="1" id="KW-0812">Transmembrane</keyword>
<keyword evidence="1" id="KW-0472">Membrane</keyword>
<dbReference type="AlphaFoldDB" id="A0A1D1W4M0"/>
<evidence type="ECO:0000313" key="3">
    <source>
        <dbReference type="Proteomes" id="UP000186922"/>
    </source>
</evidence>
<evidence type="ECO:0000256" key="1">
    <source>
        <dbReference type="SAM" id="Phobius"/>
    </source>
</evidence>